<evidence type="ECO:0000313" key="7">
    <source>
        <dbReference type="Proteomes" id="UP000807159"/>
    </source>
</evidence>
<dbReference type="GO" id="GO:0005840">
    <property type="term" value="C:ribosome"/>
    <property type="evidence" value="ECO:0007669"/>
    <property type="project" value="UniProtKB-KW"/>
</dbReference>
<dbReference type="Proteomes" id="UP000807159">
    <property type="component" value="Chromosome 7"/>
</dbReference>
<dbReference type="Pfam" id="PF00861">
    <property type="entry name" value="Ribosomal_L18p"/>
    <property type="match status" value="1"/>
</dbReference>
<evidence type="ECO:0000313" key="6">
    <source>
        <dbReference type="EMBL" id="KAH8502698.1"/>
    </source>
</evidence>
<keyword evidence="4" id="KW-0496">Mitochondrion</keyword>
<dbReference type="EMBL" id="JACEGQ020000007">
    <property type="protein sequence ID" value="KAH8502698.1"/>
    <property type="molecule type" value="Genomic_DNA"/>
</dbReference>
<evidence type="ECO:0008006" key="8">
    <source>
        <dbReference type="Google" id="ProtNLM"/>
    </source>
</evidence>
<dbReference type="Pfam" id="PF05910">
    <property type="entry name" value="DUF868"/>
    <property type="match status" value="1"/>
</dbReference>
<name>A0A8T2YBY9_POPDE</name>
<evidence type="ECO:0000256" key="2">
    <source>
        <dbReference type="ARBA" id="ARBA00007116"/>
    </source>
</evidence>
<dbReference type="GO" id="GO:0006412">
    <property type="term" value="P:translation"/>
    <property type="evidence" value="ECO:0007669"/>
    <property type="project" value="InterPro"/>
</dbReference>
<dbReference type="CDD" id="cd00432">
    <property type="entry name" value="Ribosomal_L18_L5e"/>
    <property type="match status" value="1"/>
</dbReference>
<dbReference type="InterPro" id="IPR057268">
    <property type="entry name" value="Ribosomal_L18"/>
</dbReference>
<keyword evidence="3" id="KW-0689">Ribosomal protein</keyword>
<dbReference type="GO" id="GO:0005739">
    <property type="term" value="C:mitochondrion"/>
    <property type="evidence" value="ECO:0007669"/>
    <property type="project" value="UniProtKB-SubCell"/>
</dbReference>
<keyword evidence="7" id="KW-1185">Reference proteome</keyword>
<protein>
    <recommendedName>
        <fullName evidence="8">DUF868 family protein</fullName>
    </recommendedName>
</protein>
<evidence type="ECO:0000256" key="1">
    <source>
        <dbReference type="ARBA" id="ARBA00004173"/>
    </source>
</evidence>
<dbReference type="GO" id="GO:1990904">
    <property type="term" value="C:ribonucleoprotein complex"/>
    <property type="evidence" value="ECO:0007669"/>
    <property type="project" value="UniProtKB-KW"/>
</dbReference>
<proteinExistence type="inferred from homology"/>
<reference evidence="6" key="1">
    <citation type="journal article" date="2021" name="J. Hered.">
        <title>Genome Assembly of Salicaceae Populus deltoides (Eastern Cottonwood) I-69 Based on Nanopore Sequencing and Hi-C Technologies.</title>
        <authorList>
            <person name="Bai S."/>
            <person name="Wu H."/>
            <person name="Zhang J."/>
            <person name="Pan Z."/>
            <person name="Zhao W."/>
            <person name="Li Z."/>
            <person name="Tong C."/>
        </authorList>
    </citation>
    <scope>NUCLEOTIDE SEQUENCE</scope>
    <source>
        <tissue evidence="6">Leaf</tissue>
    </source>
</reference>
<gene>
    <name evidence="6" type="ORF">H0E87_014127</name>
</gene>
<dbReference type="GO" id="GO:0003735">
    <property type="term" value="F:structural constituent of ribosome"/>
    <property type="evidence" value="ECO:0007669"/>
    <property type="project" value="InterPro"/>
</dbReference>
<keyword evidence="5" id="KW-0687">Ribonucleoprotein</keyword>
<organism evidence="6 7">
    <name type="scientific">Populus deltoides</name>
    <name type="common">Eastern poplar</name>
    <name type="synonym">Eastern cottonwood</name>
    <dbReference type="NCBI Taxonomy" id="3696"/>
    <lineage>
        <taxon>Eukaryota</taxon>
        <taxon>Viridiplantae</taxon>
        <taxon>Streptophyta</taxon>
        <taxon>Embryophyta</taxon>
        <taxon>Tracheophyta</taxon>
        <taxon>Spermatophyta</taxon>
        <taxon>Magnoliopsida</taxon>
        <taxon>eudicotyledons</taxon>
        <taxon>Gunneridae</taxon>
        <taxon>Pentapetalae</taxon>
        <taxon>rosids</taxon>
        <taxon>fabids</taxon>
        <taxon>Malpighiales</taxon>
        <taxon>Salicaceae</taxon>
        <taxon>Saliceae</taxon>
        <taxon>Populus</taxon>
    </lineage>
</organism>
<comment type="subcellular location">
    <subcellularLocation>
        <location evidence="1">Mitochondrion</location>
    </subcellularLocation>
</comment>
<evidence type="ECO:0000256" key="5">
    <source>
        <dbReference type="ARBA" id="ARBA00023274"/>
    </source>
</evidence>
<evidence type="ECO:0000256" key="4">
    <source>
        <dbReference type="ARBA" id="ARBA00023128"/>
    </source>
</evidence>
<dbReference type="InterPro" id="IPR008586">
    <property type="entry name" value="DUF868_pln"/>
</dbReference>
<comment type="caution">
    <text evidence="6">The sequence shown here is derived from an EMBL/GenBank/DDBJ whole genome shotgun (WGS) entry which is preliminary data.</text>
</comment>
<comment type="similarity">
    <text evidence="2">Belongs to the universal ribosomal protein uL18 family.</text>
</comment>
<evidence type="ECO:0000256" key="3">
    <source>
        <dbReference type="ARBA" id="ARBA00022980"/>
    </source>
</evidence>
<dbReference type="AlphaFoldDB" id="A0A8T2YBY9"/>
<accession>A0A8T2YBY9</accession>
<dbReference type="PANTHER" id="PTHR31972">
    <property type="entry name" value="EXPRESSED PROTEIN"/>
    <property type="match status" value="1"/>
</dbReference>
<dbReference type="InterPro" id="IPR005484">
    <property type="entry name" value="Ribosomal_uL18_bac/plant/anim"/>
</dbReference>
<dbReference type="SUPFAM" id="SSF53137">
    <property type="entry name" value="Translational machinery components"/>
    <property type="match status" value="1"/>
</dbReference>
<dbReference type="PANTHER" id="PTHR31972:SF2">
    <property type="entry name" value="DUF868 FAMILY PROTEIN (DUF868)"/>
    <property type="match status" value="1"/>
</dbReference>
<sequence length="496" mass="56297">MLPDQLLSRGISLPFDNSRNQLASIVSAKQHKLSCLLWYHLPLFFSARKVFILLLYRWLFHPPVRAPRVTQFLKPYVLKMHFTNQYVNAQVTHSPTATVASAASSQEKALRSTMENTRDVAAAAKIGKILGERLLLKDIPAVTVVLNRNQKYHGKDHPILAAFSGSFAASETGDCARVSLSFEFLRTMSFQYPFRNFSVGASLSSVPEKIPSDPLTSTTPQNTVTCAYQAYVAGYWRNLTVFWCKNHMNHTLNLIINNLEGEVCCNCKIDLKPWLFWSKKGSKSFELEGCQVDLHWDFRSAKFAGSPEPASDYYVAVVSDEEIVLSLGDYKKKAYKRANARPPLVEAILYLKKEHVFHKKTFSTRAKFDEKKHEHDIIVESSTGGPRDPEMWISMDGIIMIHVRNLQWKFRGNQTVMLSRQPVQVFWDVHDWLFTAPGTGHGLFIFKPGVSESEDDRDSSSYGAQSDTSDGSMYFSTRSVSATPEFCLFLYAWKIE</sequence>
<dbReference type="Gene3D" id="3.30.420.80">
    <property type="entry name" value="Ribosomal protein S11"/>
    <property type="match status" value="1"/>
</dbReference>
<dbReference type="InterPro" id="IPR036967">
    <property type="entry name" value="Ribosomal_uS11_sf"/>
</dbReference>